<organism evidence="1 2">
    <name type="scientific">Hydrogenivirga caldilitoris</name>
    <dbReference type="NCBI Taxonomy" id="246264"/>
    <lineage>
        <taxon>Bacteria</taxon>
        <taxon>Pseudomonadati</taxon>
        <taxon>Aquificota</taxon>
        <taxon>Aquificia</taxon>
        <taxon>Aquificales</taxon>
        <taxon>Aquificaceae</taxon>
        <taxon>Hydrogenivirga</taxon>
    </lineage>
</organism>
<reference evidence="1 2" key="1">
    <citation type="submission" date="2018-10" db="EMBL/GenBank/DDBJ databases">
        <title>Genomic Encyclopedia of Archaeal and Bacterial Type Strains, Phase II (KMG-II): from individual species to whole genera.</title>
        <authorList>
            <person name="Goeker M."/>
        </authorList>
    </citation>
    <scope>NUCLEOTIDE SEQUENCE [LARGE SCALE GENOMIC DNA]</scope>
    <source>
        <strain evidence="1 2">DSM 16510</strain>
    </source>
</reference>
<dbReference type="Gene3D" id="2.40.10.220">
    <property type="entry name" value="predicted glycosyltransferase like domains"/>
    <property type="match status" value="1"/>
</dbReference>
<gene>
    <name evidence="1" type="ORF">BCF55_0347</name>
</gene>
<dbReference type="RefSeq" id="WP_121009187.1">
    <property type="nucleotide sequence ID" value="NZ_RCCJ01000001.1"/>
</dbReference>
<proteinExistence type="predicted"/>
<dbReference type="AlphaFoldDB" id="A0A497XMI5"/>
<comment type="caution">
    <text evidence="1">The sequence shown here is derived from an EMBL/GenBank/DDBJ whole genome shotgun (WGS) entry which is preliminary data.</text>
</comment>
<sequence length="232" mass="26974">MDKLKVSEIFKVGDQYDIVTKYKEIPVKVQLRLKWVDNEGRLLGFDWGKTHIRAAFSTLDPVYIRLSSKEYAQTQVFSNLGKELVLTLENFVEPPEFIKRHSVRVEPDDNRPVIVELTFDGHKFELPVKDISERGIGLSLKIDENKEFVKFLQDSIEELKEDESVEFPLKIHLPENGTAVGKGRLKNVVGLGKDIYVRLGFEVDFPKEELTKIRRYVINRQKEIIQALRFIE</sequence>
<dbReference type="OrthoDB" id="12423at2"/>
<dbReference type="Proteomes" id="UP000267841">
    <property type="component" value="Unassembled WGS sequence"/>
</dbReference>
<keyword evidence="2" id="KW-1185">Reference proteome</keyword>
<evidence type="ECO:0000313" key="2">
    <source>
        <dbReference type="Proteomes" id="UP000267841"/>
    </source>
</evidence>
<name>A0A497XMI5_9AQUI</name>
<evidence type="ECO:0000313" key="1">
    <source>
        <dbReference type="EMBL" id="RLJ70085.1"/>
    </source>
</evidence>
<protein>
    <submittedName>
        <fullName evidence="1">PilZ domain-containing protein</fullName>
    </submittedName>
</protein>
<accession>A0A497XMI5</accession>
<dbReference type="EMBL" id="RCCJ01000001">
    <property type="protein sequence ID" value="RLJ70085.1"/>
    <property type="molecule type" value="Genomic_DNA"/>
</dbReference>